<reference evidence="4 5" key="1">
    <citation type="journal article" date="2013" name="Curr. Biol.">
        <title>The Genome of the Foraminiferan Reticulomyxa filosa.</title>
        <authorList>
            <person name="Glockner G."/>
            <person name="Hulsmann N."/>
            <person name="Schleicher M."/>
            <person name="Noegel A.A."/>
            <person name="Eichinger L."/>
            <person name="Gallinger C."/>
            <person name="Pawlowski J."/>
            <person name="Sierra R."/>
            <person name="Euteneuer U."/>
            <person name="Pillet L."/>
            <person name="Moustafa A."/>
            <person name="Platzer M."/>
            <person name="Groth M."/>
            <person name="Szafranski K."/>
            <person name="Schliwa M."/>
        </authorList>
    </citation>
    <scope>NUCLEOTIDE SEQUENCE [LARGE SCALE GENOMIC DNA]</scope>
</reference>
<dbReference type="Pfam" id="PF13424">
    <property type="entry name" value="TPR_12"/>
    <property type="match status" value="3"/>
</dbReference>
<feature type="repeat" description="TPR" evidence="3">
    <location>
        <begin position="428"/>
        <end position="461"/>
    </location>
</feature>
<keyword evidence="1" id="KW-0677">Repeat</keyword>
<sequence>MSSKIYVEDGTKIRSIISPKATMEQICSVNVEDVLMIITESNDYTKKKEQIQNVSNDAIDYDQFESKKESVTETLDFKNHWNRNWRKANAEATKLVKQMLHDNEQGIIIVAYGTSEWTDIKDDSSSSFIQLIKNENIIKKQFRTYWLYAIKRELIILDSVNIDGNVYIVNCKFQYKENTKITTQVFVTSNVIVDQHLKESFSVIPWDIKIHHNIPLHLQYLEDKDEEYTSKKLFDTSIIYLKNYLKISINNFGLNHPYVAISYNLIGLTYNKKGQHDKAIELFGKALQIISNIFGMNCSFIAQLYGNIAKTYADKKEYNKSIEFLEKALTIQLSIFGNLHNDIANSYYDLAYIYEKKEENNKAIEFFEKTLQIRLKIFDINNNDVAISYFALGNVYHNTNQYNKAIEFLEKSLQIRLHLFGINHSDVADTYLNLGCSYDDNGQYDKAIEFHKKALQIKKLIFGNINNDIKDILWNLGCIYRTMQENKIAYSYFEESWKVSSAIVGEWAEETLEARRMLKYLSKRINE</sequence>
<keyword evidence="5" id="KW-1185">Reference proteome</keyword>
<accession>X6NXU3</accession>
<dbReference type="InterPro" id="IPR011990">
    <property type="entry name" value="TPR-like_helical_dom_sf"/>
</dbReference>
<keyword evidence="2 3" id="KW-0802">TPR repeat</keyword>
<organism evidence="4 5">
    <name type="scientific">Reticulomyxa filosa</name>
    <dbReference type="NCBI Taxonomy" id="46433"/>
    <lineage>
        <taxon>Eukaryota</taxon>
        <taxon>Sar</taxon>
        <taxon>Rhizaria</taxon>
        <taxon>Retaria</taxon>
        <taxon>Foraminifera</taxon>
        <taxon>Monothalamids</taxon>
        <taxon>Reticulomyxidae</taxon>
        <taxon>Reticulomyxa</taxon>
    </lineage>
</organism>
<dbReference type="InterPro" id="IPR019734">
    <property type="entry name" value="TPR_rpt"/>
</dbReference>
<dbReference type="EMBL" id="ASPP01005353">
    <property type="protein sequence ID" value="ETO30703.1"/>
    <property type="molecule type" value="Genomic_DNA"/>
</dbReference>
<evidence type="ECO:0000313" key="5">
    <source>
        <dbReference type="Proteomes" id="UP000023152"/>
    </source>
</evidence>
<proteinExistence type="predicted"/>
<dbReference type="Proteomes" id="UP000023152">
    <property type="component" value="Unassembled WGS sequence"/>
</dbReference>
<feature type="repeat" description="TPR" evidence="3">
    <location>
        <begin position="260"/>
        <end position="293"/>
    </location>
</feature>
<protein>
    <submittedName>
        <fullName evidence="4">Uncharacterized protein</fullName>
    </submittedName>
</protein>
<feature type="repeat" description="TPR" evidence="3">
    <location>
        <begin position="302"/>
        <end position="335"/>
    </location>
</feature>
<dbReference type="PROSITE" id="PS50005">
    <property type="entry name" value="TPR"/>
    <property type="match status" value="5"/>
</dbReference>
<feature type="repeat" description="TPR" evidence="3">
    <location>
        <begin position="386"/>
        <end position="419"/>
    </location>
</feature>
<dbReference type="PROSITE" id="PS50293">
    <property type="entry name" value="TPR_REGION"/>
    <property type="match status" value="2"/>
</dbReference>
<evidence type="ECO:0000256" key="2">
    <source>
        <dbReference type="ARBA" id="ARBA00022803"/>
    </source>
</evidence>
<dbReference type="SMART" id="SM00028">
    <property type="entry name" value="TPR"/>
    <property type="match status" value="5"/>
</dbReference>
<name>X6NXU3_RETFI</name>
<dbReference type="PANTHER" id="PTHR45641:SF1">
    <property type="entry name" value="AAA+ ATPASE DOMAIN-CONTAINING PROTEIN"/>
    <property type="match status" value="1"/>
</dbReference>
<dbReference type="OrthoDB" id="626167at2759"/>
<feature type="repeat" description="TPR" evidence="3">
    <location>
        <begin position="344"/>
        <end position="377"/>
    </location>
</feature>
<evidence type="ECO:0000256" key="1">
    <source>
        <dbReference type="ARBA" id="ARBA00022737"/>
    </source>
</evidence>
<comment type="caution">
    <text evidence="4">The sequence shown here is derived from an EMBL/GenBank/DDBJ whole genome shotgun (WGS) entry which is preliminary data.</text>
</comment>
<gene>
    <name evidence="4" type="ORF">RFI_06414</name>
</gene>
<evidence type="ECO:0000256" key="3">
    <source>
        <dbReference type="PROSITE-ProRule" id="PRU00339"/>
    </source>
</evidence>
<dbReference type="AlphaFoldDB" id="X6NXU3"/>
<evidence type="ECO:0000313" key="4">
    <source>
        <dbReference type="EMBL" id="ETO30703.1"/>
    </source>
</evidence>
<dbReference type="SUPFAM" id="SSF48452">
    <property type="entry name" value="TPR-like"/>
    <property type="match status" value="2"/>
</dbReference>
<dbReference type="Gene3D" id="1.25.40.10">
    <property type="entry name" value="Tetratricopeptide repeat domain"/>
    <property type="match status" value="2"/>
</dbReference>
<dbReference type="PANTHER" id="PTHR45641">
    <property type="entry name" value="TETRATRICOPEPTIDE REPEAT PROTEIN (AFU_ORTHOLOGUE AFUA_6G03870)"/>
    <property type="match status" value="1"/>
</dbReference>